<name>A0A426JGD3_9GAMM</name>
<comment type="caution">
    <text evidence="2">The sequence shown here is derived from an EMBL/GenBank/DDBJ whole genome shotgun (WGS) entry which is preliminary data.</text>
</comment>
<keyword evidence="1" id="KW-1133">Transmembrane helix</keyword>
<keyword evidence="1" id="KW-0812">Transmembrane</keyword>
<organism evidence="2 3">
    <name type="scientific">Pectobacterium aquaticum</name>
    <dbReference type="NCBI Taxonomy" id="2204145"/>
    <lineage>
        <taxon>Bacteria</taxon>
        <taxon>Pseudomonadati</taxon>
        <taxon>Pseudomonadota</taxon>
        <taxon>Gammaproteobacteria</taxon>
        <taxon>Enterobacterales</taxon>
        <taxon>Pectobacteriaceae</taxon>
        <taxon>Pectobacterium</taxon>
    </lineage>
</organism>
<evidence type="ECO:0000313" key="3">
    <source>
        <dbReference type="Proteomes" id="UP000256817"/>
    </source>
</evidence>
<dbReference type="RefSeq" id="WP_039490566.1">
    <property type="nucleotide sequence ID" value="NZ_QHJW02000002.1"/>
</dbReference>
<sequence length="100" mass="11277">MGLTTDRVASAITYLLATLIATAGRMTLSDWATLIGIAIGLLTFWVNRNHKKNIERDQAQRTDLMRELVRKVDHENLPETLDALRVMNGQETGRRGRDVT</sequence>
<evidence type="ECO:0000256" key="1">
    <source>
        <dbReference type="SAM" id="Phobius"/>
    </source>
</evidence>
<keyword evidence="3" id="KW-1185">Reference proteome</keyword>
<evidence type="ECO:0000313" key="2">
    <source>
        <dbReference type="EMBL" id="RRO12068.1"/>
    </source>
</evidence>
<feature type="transmembrane region" description="Helical" evidence="1">
    <location>
        <begin position="28"/>
        <end position="46"/>
    </location>
</feature>
<dbReference type="InterPro" id="IPR032118">
    <property type="entry name" value="Phage_holin_HP1"/>
</dbReference>
<accession>A0A426JGD3</accession>
<proteinExistence type="predicted"/>
<dbReference type="EMBL" id="QHJW02000002">
    <property type="protein sequence ID" value="RRO12068.1"/>
    <property type="molecule type" value="Genomic_DNA"/>
</dbReference>
<dbReference type="Proteomes" id="UP000256817">
    <property type="component" value="Unassembled WGS sequence"/>
</dbReference>
<gene>
    <name evidence="2" type="ORF">DMB85_001265</name>
</gene>
<dbReference type="Pfam" id="PF16080">
    <property type="entry name" value="Phage_holin_2_3"/>
    <property type="match status" value="1"/>
</dbReference>
<keyword evidence="1" id="KW-0472">Membrane</keyword>
<reference evidence="2" key="1">
    <citation type="submission" date="2018-11" db="EMBL/GenBank/DDBJ databases">
        <title>Draft genome sequences of proposed Pectobacterium aquaticum sp. nov. isolated in France from fresh water.</title>
        <authorList>
            <person name="Pedron J."/>
            <person name="Barny M.A."/>
        </authorList>
    </citation>
    <scope>NUCLEOTIDE SEQUENCE [LARGE SCALE GENOMIC DNA]</scope>
    <source>
        <strain evidence="2">A35-S23-M15</strain>
    </source>
</reference>
<protein>
    <submittedName>
        <fullName evidence="2">Uncharacterized protein</fullName>
    </submittedName>
</protein>